<evidence type="ECO:0000256" key="1">
    <source>
        <dbReference type="SAM" id="SignalP"/>
    </source>
</evidence>
<protein>
    <submittedName>
        <fullName evidence="2">Uncharacterized protein</fullName>
    </submittedName>
</protein>
<sequence length="118" mass="13393">MKKILFAILLLASPLSFAQEAKGIIEEIQICGTGTDEHNWARTLQFKVDGKWFATWADYYGQDYDNNISTSLLFMAASQKLSVHIKATAPWHTYQKKCGITDGKIFHKSSGDFIRIVY</sequence>
<gene>
    <name evidence="2" type="ORF">VIBC2010_19485</name>
</gene>
<evidence type="ECO:0000313" key="2">
    <source>
        <dbReference type="EMBL" id="EFP95192.1"/>
    </source>
</evidence>
<reference evidence="2 3" key="1">
    <citation type="journal article" date="2012" name="Int. J. Syst. Evol. Microbiol.">
        <title>Vibrio caribbeanicus sp. nov., isolated from the marine sponge Scleritoderma cyanea.</title>
        <authorList>
            <person name="Hoffmann M."/>
            <person name="Monday S.R."/>
            <person name="Allard M.W."/>
            <person name="Strain E.A."/>
            <person name="Whittaker P."/>
            <person name="Naum M."/>
            <person name="McCarthy P.J."/>
            <person name="Lopez J.V."/>
            <person name="Fischer M."/>
            <person name="Brown E.W."/>
        </authorList>
    </citation>
    <scope>NUCLEOTIDE SEQUENCE [LARGE SCALE GENOMIC DNA]</scope>
    <source>
        <strain evidence="2 3">ATCC BAA-2122</strain>
    </source>
</reference>
<dbReference type="AlphaFoldDB" id="E3BP60"/>
<keyword evidence="1" id="KW-0732">Signal</keyword>
<feature type="chain" id="PRO_5003166599" evidence="1">
    <location>
        <begin position="19"/>
        <end position="118"/>
    </location>
</feature>
<organism evidence="2 3">
    <name type="scientific">Vibrio caribbeanicus ATCC BAA-2122</name>
    <dbReference type="NCBI Taxonomy" id="796620"/>
    <lineage>
        <taxon>Bacteria</taxon>
        <taxon>Pseudomonadati</taxon>
        <taxon>Pseudomonadota</taxon>
        <taxon>Gammaproteobacteria</taxon>
        <taxon>Vibrionales</taxon>
        <taxon>Vibrionaceae</taxon>
        <taxon>Vibrio</taxon>
    </lineage>
</organism>
<evidence type="ECO:0000313" key="3">
    <source>
        <dbReference type="Proteomes" id="UP000002943"/>
    </source>
</evidence>
<dbReference type="OrthoDB" id="5878595at2"/>
<dbReference type="eggNOG" id="ENOG5031PKC">
    <property type="taxonomic scope" value="Bacteria"/>
</dbReference>
<keyword evidence="3" id="KW-1185">Reference proteome</keyword>
<dbReference type="RefSeq" id="WP_009602958.1">
    <property type="nucleotide sequence ID" value="NZ_AEIU01000099.1"/>
</dbReference>
<comment type="caution">
    <text evidence="2">The sequence shown here is derived from an EMBL/GenBank/DDBJ whole genome shotgun (WGS) entry which is preliminary data.</text>
</comment>
<feature type="signal peptide" evidence="1">
    <location>
        <begin position="1"/>
        <end position="18"/>
    </location>
</feature>
<name>E3BP60_9VIBR</name>
<dbReference type="EMBL" id="AEIU01000099">
    <property type="protein sequence ID" value="EFP95192.1"/>
    <property type="molecule type" value="Genomic_DNA"/>
</dbReference>
<proteinExistence type="predicted"/>
<accession>E3BP60</accession>
<dbReference type="Proteomes" id="UP000002943">
    <property type="component" value="Unassembled WGS sequence"/>
</dbReference>